<comment type="caution">
    <text evidence="2">The sequence shown here is derived from an EMBL/GenBank/DDBJ whole genome shotgun (WGS) entry which is preliminary data.</text>
</comment>
<organism evidence="2 3">
    <name type="scientific">Acinetobacter bouvetii</name>
    <dbReference type="NCBI Taxonomy" id="202951"/>
    <lineage>
        <taxon>Bacteria</taxon>
        <taxon>Pseudomonadati</taxon>
        <taxon>Pseudomonadota</taxon>
        <taxon>Gammaproteobacteria</taxon>
        <taxon>Moraxellales</taxon>
        <taxon>Moraxellaceae</taxon>
        <taxon>Acinetobacter</taxon>
    </lineage>
</organism>
<dbReference type="Proteomes" id="UP000293483">
    <property type="component" value="Unassembled WGS sequence"/>
</dbReference>
<dbReference type="EMBL" id="SGSU01000041">
    <property type="protein sequence ID" value="RZG63681.1"/>
    <property type="molecule type" value="Genomic_DNA"/>
</dbReference>
<name>A0A4Q7AQI2_9GAMM</name>
<keyword evidence="1" id="KW-1133">Transmembrane helix</keyword>
<reference evidence="2 3" key="1">
    <citation type="submission" date="2019-02" db="EMBL/GenBank/DDBJ databases">
        <title>The Batch Genome Submission of Acinetobacter spp. strains.</title>
        <authorList>
            <person name="Qin J."/>
            <person name="Hu Y."/>
            <person name="Ye H."/>
            <person name="Wei L."/>
            <person name="Feng Y."/>
            <person name="Zong Z."/>
        </authorList>
    </citation>
    <scope>NUCLEOTIDE SEQUENCE [LARGE SCALE GENOMIC DNA]</scope>
    <source>
        <strain evidence="2 3">WCHABo060081</strain>
    </source>
</reference>
<keyword evidence="1" id="KW-0812">Transmembrane</keyword>
<evidence type="ECO:0000313" key="3">
    <source>
        <dbReference type="Proteomes" id="UP000293483"/>
    </source>
</evidence>
<dbReference type="RefSeq" id="WP_130148910.1">
    <property type="nucleotide sequence ID" value="NZ_SGSU01000041.1"/>
</dbReference>
<feature type="transmembrane region" description="Helical" evidence="1">
    <location>
        <begin position="68"/>
        <end position="88"/>
    </location>
</feature>
<dbReference type="Pfam" id="PF10734">
    <property type="entry name" value="DUF2523"/>
    <property type="match status" value="1"/>
</dbReference>
<keyword evidence="1" id="KW-0472">Membrane</keyword>
<evidence type="ECO:0000256" key="1">
    <source>
        <dbReference type="SAM" id="Phobius"/>
    </source>
</evidence>
<accession>A0A4Q7AQI2</accession>
<protein>
    <submittedName>
        <fullName evidence="2">DUF2523 domain-containing protein</fullName>
    </submittedName>
</protein>
<evidence type="ECO:0000313" key="2">
    <source>
        <dbReference type="EMBL" id="RZG63681.1"/>
    </source>
</evidence>
<proteinExistence type="predicted"/>
<sequence length="92" mass="10228">MPLLINVLRFFAFNAIGWLLAGAGIAFVSYQGVTFLNDQILDYMNQRFNSIDPTTSNIFFMMGIPQGLSLWFSGNVLGMSIMSARLALSKIK</sequence>
<feature type="transmembrane region" description="Helical" evidence="1">
    <location>
        <begin position="7"/>
        <end position="30"/>
    </location>
</feature>
<dbReference type="InterPro" id="IPR019670">
    <property type="entry name" value="DUF2523"/>
</dbReference>
<dbReference type="AlphaFoldDB" id="A0A4Q7AQI2"/>
<gene>
    <name evidence="2" type="ORF">EXE25_18845</name>
</gene>